<dbReference type="EMBL" id="QWDM01000008">
    <property type="protein sequence ID" value="RUT69898.1"/>
    <property type="molecule type" value="Genomic_DNA"/>
</dbReference>
<dbReference type="Proteomes" id="UP000288102">
    <property type="component" value="Unassembled WGS sequence"/>
</dbReference>
<evidence type="ECO:0008006" key="3">
    <source>
        <dbReference type="Google" id="ProtNLM"/>
    </source>
</evidence>
<accession>A0A434A671</accession>
<reference evidence="2" key="1">
    <citation type="journal article" date="2019" name="Syst. Appl. Microbiol.">
        <title>Flavobacterium circumlabens sp. nov. and Flavobacterium cupreum sp. nov., two psychrotrophic species isolated from Antarctic environmental samples.</title>
        <authorList>
            <person name="Kralova S."/>
            <person name="Busse H.-J."/>
            <person name="Svec P."/>
            <person name="Maslanova I."/>
            <person name="Stankova E."/>
            <person name="Bartak M."/>
            <person name="Sedlacek I."/>
        </authorList>
    </citation>
    <scope>NUCLEOTIDE SEQUENCE [LARGE SCALE GENOMIC DNA]</scope>
    <source>
        <strain evidence="2">CCM 8825</strain>
    </source>
</reference>
<keyword evidence="2" id="KW-1185">Reference proteome</keyword>
<gene>
    <name evidence="1" type="ORF">D0817_14890</name>
</gene>
<comment type="caution">
    <text evidence="1">The sequence shown here is derived from an EMBL/GenBank/DDBJ whole genome shotgun (WGS) entry which is preliminary data.</text>
</comment>
<name>A0A434A671_9FLAO</name>
<organism evidence="1 2">
    <name type="scientific">Flavobacterium cupreum</name>
    <dbReference type="NCBI Taxonomy" id="2133766"/>
    <lineage>
        <taxon>Bacteria</taxon>
        <taxon>Pseudomonadati</taxon>
        <taxon>Bacteroidota</taxon>
        <taxon>Flavobacteriia</taxon>
        <taxon>Flavobacteriales</taxon>
        <taxon>Flavobacteriaceae</taxon>
        <taxon>Flavobacterium</taxon>
    </lineage>
</organism>
<evidence type="ECO:0000313" key="1">
    <source>
        <dbReference type="EMBL" id="RUT69898.1"/>
    </source>
</evidence>
<proteinExistence type="predicted"/>
<sequence length="379" mass="42338">MYFANLYNQLNLYYNLQEELYIQNQSVVNFAVGNKILPQEIEKDENSGIEGNYKTRSYGLLTLLLAESSVGNDTVTSAHFVGSFSTDKTAIYLTNISKPLSYSGTVKLTGDSQLPSAFIETSYITSGANKITNNGKVTVSDLALPEINPEFKKIFAQTQGRRTALKDIERPKDSLYYNSFTNETKEIEVSSRLSNVIFKGNFILRSKDSIRIQKNAVLEDVILIAPKITFEAGFKGTVQAFATKGIELEEKVVLNYPSVICVYNANEAESKIKIKKESIISGAVVLFGNSIEELDKNSMEIAEEGLIFGDIYCTGKLFLRSTVYGSVYTNRFFIQTGATSYDNTIADLEINSDKRPDYFISIPLFTTQKTRYGILKKVL</sequence>
<evidence type="ECO:0000313" key="2">
    <source>
        <dbReference type="Proteomes" id="UP000288102"/>
    </source>
</evidence>
<dbReference type="AlphaFoldDB" id="A0A434A671"/>
<protein>
    <recommendedName>
        <fullName evidence="3">Polymer-forming cytoskeletal protein</fullName>
    </recommendedName>
</protein>